<keyword evidence="1" id="KW-0245">EGF-like domain</keyword>
<evidence type="ECO:0000259" key="4">
    <source>
        <dbReference type="PROSITE" id="PS50026"/>
    </source>
</evidence>
<feature type="disulfide bond" evidence="1">
    <location>
        <begin position="460"/>
        <end position="469"/>
    </location>
</feature>
<dbReference type="AlphaFoldDB" id="A0A4E0RLQ3"/>
<dbReference type="InterPro" id="IPR050906">
    <property type="entry name" value="Notch_signaling"/>
</dbReference>
<name>A0A4E0RLQ3_FASHE</name>
<reference evidence="5" key="1">
    <citation type="submission" date="2019-03" db="EMBL/GenBank/DDBJ databases">
        <title>Improved annotation for the trematode Fasciola hepatica.</title>
        <authorList>
            <person name="Choi Y.-J."/>
            <person name="Martin J."/>
            <person name="Mitreva M."/>
        </authorList>
    </citation>
    <scope>NUCLEOTIDE SEQUENCE [LARGE SCALE GENOMIC DNA]</scope>
</reference>
<gene>
    <name evidence="5" type="ORF">D915_000795</name>
</gene>
<dbReference type="PROSITE" id="PS01186">
    <property type="entry name" value="EGF_2"/>
    <property type="match status" value="1"/>
</dbReference>
<keyword evidence="3" id="KW-0732">Signal</keyword>
<dbReference type="GO" id="GO:0005112">
    <property type="term" value="F:Notch binding"/>
    <property type="evidence" value="ECO:0007669"/>
    <property type="project" value="TreeGrafter"/>
</dbReference>
<dbReference type="PROSITE" id="PS00022">
    <property type="entry name" value="EGF_1"/>
    <property type="match status" value="1"/>
</dbReference>
<dbReference type="EMBL" id="JXXN02000165">
    <property type="protein sequence ID" value="THD28383.1"/>
    <property type="molecule type" value="Genomic_DNA"/>
</dbReference>
<keyword evidence="2" id="KW-0812">Transmembrane</keyword>
<proteinExistence type="predicted"/>
<feature type="chain" id="PRO_5020032874" evidence="3">
    <location>
        <begin position="19"/>
        <end position="570"/>
    </location>
</feature>
<sequence length="570" mass="65018">MRYQQFLGLLYILYGVSGESNETTKASCVVETIPDKERTPVHVFEEYKYVYGFTPDFIGGSIGTVFIQNKTCNPNKLDDLKQMGCKIAVVQSYCHFDDNETSMFTGNESKTPFCPLNGTDQSGTSQQYKPIRFVEVSQPLKEGLGQYDGARQERFRKYFEECAEDCTKLISVGGIWLCDYKPFLDIYNGKLISKKFITWDMSWNKWLELYLYWFCRVSLPILRDKFKDNVELKAHPFCPNPCSIRRSHCSRLEHTLQPELSSNALYAFSQSNCLKLGKGAFEMEYECLCAPGYSWNPHSRTCSTDDVCAAKVQKDSSSEKEPCSKLGTVRCVTVPPEKPGVLQTEELFMQQRMMRNKHHCVCRPGFMGRRCERLKDACIESPSPGQLPGEQACRDFLGNKCRAQNGTNYYFCHCAESWEPDNSYGFPNCYKRRSICDRIICRNRGTCVGSPDQSTYGCQCEEGWTGALCQIPDVRQWLPWGTWTVCSAPFCGGLGWHSRTRECRVPVNESTGFGLCVGNKLEYRPCKSGCIYPLRSYVPMIKVILMFAACLLVLQLSVSLIYALLYMNYL</sequence>
<comment type="caution">
    <text evidence="1">Lacks conserved residue(s) required for the propagation of feature annotation.</text>
</comment>
<keyword evidence="1" id="KW-1015">Disulfide bond</keyword>
<dbReference type="SMART" id="SM00181">
    <property type="entry name" value="EGF"/>
    <property type="match status" value="3"/>
</dbReference>
<dbReference type="SUPFAM" id="SSF82895">
    <property type="entry name" value="TSP-1 type 1 repeat"/>
    <property type="match status" value="1"/>
</dbReference>
<dbReference type="InterPro" id="IPR036383">
    <property type="entry name" value="TSP1_rpt_sf"/>
</dbReference>
<dbReference type="PANTHER" id="PTHR24044:SF420">
    <property type="entry name" value="DELTA AND NOTCH-LIKE EPIDERMAL GROWTH FACTOR-RELATED RECEPTOR ISOFORM X1"/>
    <property type="match status" value="1"/>
</dbReference>
<comment type="caution">
    <text evidence="5">The sequence shown here is derived from an EMBL/GenBank/DDBJ whole genome shotgun (WGS) entry which is preliminary data.</text>
</comment>
<protein>
    <submittedName>
        <fullName evidence="5">Cadherin tumor suppressor</fullName>
    </submittedName>
</protein>
<organism evidence="5 6">
    <name type="scientific">Fasciola hepatica</name>
    <name type="common">Liver fluke</name>
    <dbReference type="NCBI Taxonomy" id="6192"/>
    <lineage>
        <taxon>Eukaryota</taxon>
        <taxon>Metazoa</taxon>
        <taxon>Spiralia</taxon>
        <taxon>Lophotrochozoa</taxon>
        <taxon>Platyhelminthes</taxon>
        <taxon>Trematoda</taxon>
        <taxon>Digenea</taxon>
        <taxon>Plagiorchiida</taxon>
        <taxon>Echinostomata</taxon>
        <taxon>Echinostomatoidea</taxon>
        <taxon>Fasciolidae</taxon>
        <taxon>Fasciola</taxon>
    </lineage>
</organism>
<dbReference type="SUPFAM" id="SSF57196">
    <property type="entry name" value="EGF/Laminin"/>
    <property type="match status" value="2"/>
</dbReference>
<keyword evidence="6" id="KW-1185">Reference proteome</keyword>
<dbReference type="Proteomes" id="UP000230066">
    <property type="component" value="Unassembled WGS sequence"/>
</dbReference>
<dbReference type="PROSITE" id="PS50026">
    <property type="entry name" value="EGF_3"/>
    <property type="match status" value="1"/>
</dbReference>
<evidence type="ECO:0000256" key="1">
    <source>
        <dbReference type="PROSITE-ProRule" id="PRU00076"/>
    </source>
</evidence>
<dbReference type="PANTHER" id="PTHR24044">
    <property type="entry name" value="NOTCH LIGAND FAMILY MEMBER"/>
    <property type="match status" value="1"/>
</dbReference>
<evidence type="ECO:0000256" key="2">
    <source>
        <dbReference type="SAM" id="Phobius"/>
    </source>
</evidence>
<feature type="domain" description="EGF-like" evidence="4">
    <location>
        <begin position="432"/>
        <end position="470"/>
    </location>
</feature>
<feature type="transmembrane region" description="Helical" evidence="2">
    <location>
        <begin position="543"/>
        <end position="565"/>
    </location>
</feature>
<keyword evidence="2" id="KW-0472">Membrane</keyword>
<keyword evidence="2" id="KW-1133">Transmembrane helix</keyword>
<dbReference type="InterPro" id="IPR000884">
    <property type="entry name" value="TSP1_rpt"/>
</dbReference>
<dbReference type="Gene3D" id="2.10.25.10">
    <property type="entry name" value="Laminin"/>
    <property type="match status" value="2"/>
</dbReference>
<evidence type="ECO:0000256" key="3">
    <source>
        <dbReference type="SAM" id="SignalP"/>
    </source>
</evidence>
<dbReference type="PROSITE" id="PS50092">
    <property type="entry name" value="TSP1"/>
    <property type="match status" value="1"/>
</dbReference>
<feature type="disulfide bond" evidence="1">
    <location>
        <begin position="441"/>
        <end position="458"/>
    </location>
</feature>
<evidence type="ECO:0000313" key="5">
    <source>
        <dbReference type="EMBL" id="THD28383.1"/>
    </source>
</evidence>
<accession>A0A4E0RLQ3</accession>
<evidence type="ECO:0000313" key="6">
    <source>
        <dbReference type="Proteomes" id="UP000230066"/>
    </source>
</evidence>
<feature type="signal peptide" evidence="3">
    <location>
        <begin position="1"/>
        <end position="18"/>
    </location>
</feature>
<dbReference type="InterPro" id="IPR000742">
    <property type="entry name" value="EGF"/>
</dbReference>